<dbReference type="AlphaFoldDB" id="B6G8N3"/>
<keyword evidence="4" id="KW-1185">Reference proteome</keyword>
<feature type="domain" description="HTH cro/C1-type" evidence="2">
    <location>
        <begin position="18"/>
        <end position="72"/>
    </location>
</feature>
<gene>
    <name evidence="3" type="ORF">COLSTE_00424</name>
</gene>
<dbReference type="Gene3D" id="1.10.260.40">
    <property type="entry name" value="lambda repressor-like DNA-binding domains"/>
    <property type="match status" value="1"/>
</dbReference>
<dbReference type="Proteomes" id="UP000003560">
    <property type="component" value="Unassembled WGS sequence"/>
</dbReference>
<dbReference type="HOGENOM" id="CLU_121342_2_0_11"/>
<dbReference type="eggNOG" id="COG1396">
    <property type="taxonomic scope" value="Bacteria"/>
</dbReference>
<evidence type="ECO:0000313" key="4">
    <source>
        <dbReference type="Proteomes" id="UP000003560"/>
    </source>
</evidence>
<dbReference type="EMBL" id="ABXJ01000025">
    <property type="protein sequence ID" value="EEA91361.1"/>
    <property type="molecule type" value="Genomic_DNA"/>
</dbReference>
<evidence type="ECO:0000259" key="2">
    <source>
        <dbReference type="PROSITE" id="PS50943"/>
    </source>
</evidence>
<dbReference type="GeneID" id="98002764"/>
<dbReference type="PANTHER" id="PTHR46797:SF1">
    <property type="entry name" value="METHYLPHOSPHONATE SYNTHASE"/>
    <property type="match status" value="1"/>
</dbReference>
<reference evidence="3 4" key="2">
    <citation type="submission" date="2008-10" db="EMBL/GenBank/DDBJ databases">
        <authorList>
            <person name="Fulton L."/>
            <person name="Clifton S."/>
            <person name="Fulton B."/>
            <person name="Xu J."/>
            <person name="Minx P."/>
            <person name="Pepin K.H."/>
            <person name="Johnson M."/>
            <person name="Thiruvilangam P."/>
            <person name="Bhonagiri V."/>
            <person name="Nash W.E."/>
            <person name="Mardis E.R."/>
            <person name="Wilson R.K."/>
        </authorList>
    </citation>
    <scope>NUCLEOTIDE SEQUENCE [LARGE SCALE GENOMIC DNA]</scope>
    <source>
        <strain evidence="3 4">DSM 13279</strain>
    </source>
</reference>
<dbReference type="CDD" id="cd00093">
    <property type="entry name" value="HTH_XRE"/>
    <property type="match status" value="1"/>
</dbReference>
<dbReference type="GO" id="GO:0005829">
    <property type="term" value="C:cytosol"/>
    <property type="evidence" value="ECO:0007669"/>
    <property type="project" value="TreeGrafter"/>
</dbReference>
<dbReference type="InterPro" id="IPR010982">
    <property type="entry name" value="Lambda_DNA-bd_dom_sf"/>
</dbReference>
<dbReference type="STRING" id="445975.COLSTE_00424"/>
<sequence>MHQIYKRDRGDMADGSRIRELRTRRGLLQRELAEMAGVTESAVRNYELGLRTPRPQHLKAIARALEVDPASLVDYGVDTARDALEVLFRLEEGFGATPEADDGGARVAVDPAAPGAQKLDAAVRAWAAMRARRDSGEISEEEYLDWKRGFGE</sequence>
<reference evidence="3 4" key="1">
    <citation type="submission" date="2008-10" db="EMBL/GenBank/DDBJ databases">
        <title>Draft genome sequence of Collinsella stercoris (DSM 13279).</title>
        <authorList>
            <person name="Sudarsanam P."/>
            <person name="Ley R."/>
            <person name="Guruge J."/>
            <person name="Turnbaugh P.J."/>
            <person name="Mahowald M."/>
            <person name="Liep D."/>
            <person name="Gordon J."/>
        </authorList>
    </citation>
    <scope>NUCLEOTIDE SEQUENCE [LARGE SCALE GENOMIC DNA]</scope>
    <source>
        <strain evidence="3 4">DSM 13279</strain>
    </source>
</reference>
<dbReference type="InterPro" id="IPR050807">
    <property type="entry name" value="TransReg_Diox_bact_type"/>
</dbReference>
<evidence type="ECO:0000256" key="1">
    <source>
        <dbReference type="ARBA" id="ARBA00023125"/>
    </source>
</evidence>
<dbReference type="Pfam" id="PF01381">
    <property type="entry name" value="HTH_3"/>
    <property type="match status" value="1"/>
</dbReference>
<dbReference type="GO" id="GO:0003677">
    <property type="term" value="F:DNA binding"/>
    <property type="evidence" value="ECO:0007669"/>
    <property type="project" value="UniProtKB-KW"/>
</dbReference>
<name>B6G8N3_9ACTN</name>
<organism evidence="3 4">
    <name type="scientific">Collinsella stercoris DSM 13279</name>
    <dbReference type="NCBI Taxonomy" id="445975"/>
    <lineage>
        <taxon>Bacteria</taxon>
        <taxon>Bacillati</taxon>
        <taxon>Actinomycetota</taxon>
        <taxon>Coriobacteriia</taxon>
        <taxon>Coriobacteriales</taxon>
        <taxon>Coriobacteriaceae</taxon>
        <taxon>Collinsella</taxon>
    </lineage>
</organism>
<dbReference type="SMART" id="SM00530">
    <property type="entry name" value="HTH_XRE"/>
    <property type="match status" value="1"/>
</dbReference>
<evidence type="ECO:0000313" key="3">
    <source>
        <dbReference type="EMBL" id="EEA91361.1"/>
    </source>
</evidence>
<dbReference type="PANTHER" id="PTHR46797">
    <property type="entry name" value="HTH-TYPE TRANSCRIPTIONAL REGULATOR"/>
    <property type="match status" value="1"/>
</dbReference>
<dbReference type="PROSITE" id="PS50943">
    <property type="entry name" value="HTH_CROC1"/>
    <property type="match status" value="1"/>
</dbReference>
<proteinExistence type="predicted"/>
<dbReference type="SUPFAM" id="SSF47413">
    <property type="entry name" value="lambda repressor-like DNA-binding domains"/>
    <property type="match status" value="1"/>
</dbReference>
<dbReference type="InterPro" id="IPR001387">
    <property type="entry name" value="Cro/C1-type_HTH"/>
</dbReference>
<comment type="caution">
    <text evidence="3">The sequence shown here is derived from an EMBL/GenBank/DDBJ whole genome shotgun (WGS) entry which is preliminary data.</text>
</comment>
<accession>B6G8N3</accession>
<dbReference type="RefSeq" id="WP_006720086.1">
    <property type="nucleotide sequence ID" value="NZ_CP085935.1"/>
</dbReference>
<keyword evidence="1 3" id="KW-0238">DNA-binding</keyword>
<dbReference type="GO" id="GO:0003700">
    <property type="term" value="F:DNA-binding transcription factor activity"/>
    <property type="evidence" value="ECO:0007669"/>
    <property type="project" value="TreeGrafter"/>
</dbReference>
<protein>
    <submittedName>
        <fullName evidence="3">DNA-binding helix-turn-helix protein</fullName>
    </submittedName>
</protein>